<gene>
    <name evidence="1" type="ORF">DPMN_079604</name>
</gene>
<evidence type="ECO:0000313" key="2">
    <source>
        <dbReference type="Proteomes" id="UP000828390"/>
    </source>
</evidence>
<dbReference type="EMBL" id="JAIWYP010000015">
    <property type="protein sequence ID" value="KAH3704547.1"/>
    <property type="molecule type" value="Genomic_DNA"/>
</dbReference>
<name>A0A9D3YPU1_DREPO</name>
<keyword evidence="2" id="KW-1185">Reference proteome</keyword>
<sequence length="99" mass="11291">MNIEETSHESEASLIQIVSNIMKTAADVNLKPEDILAIHRLPSKKGTIRPNIIKFRNNNAKSAIMKKRTAMKTKRYMLVDNVTKRNQGLISRLLLHPEI</sequence>
<dbReference type="Gene3D" id="3.30.70.1820">
    <property type="entry name" value="L1 transposable element, RRM domain"/>
    <property type="match status" value="1"/>
</dbReference>
<evidence type="ECO:0000313" key="1">
    <source>
        <dbReference type="EMBL" id="KAH3704547.1"/>
    </source>
</evidence>
<dbReference type="AlphaFoldDB" id="A0A9D3YPU1"/>
<organism evidence="1 2">
    <name type="scientific">Dreissena polymorpha</name>
    <name type="common">Zebra mussel</name>
    <name type="synonym">Mytilus polymorpha</name>
    <dbReference type="NCBI Taxonomy" id="45954"/>
    <lineage>
        <taxon>Eukaryota</taxon>
        <taxon>Metazoa</taxon>
        <taxon>Spiralia</taxon>
        <taxon>Lophotrochozoa</taxon>
        <taxon>Mollusca</taxon>
        <taxon>Bivalvia</taxon>
        <taxon>Autobranchia</taxon>
        <taxon>Heteroconchia</taxon>
        <taxon>Euheterodonta</taxon>
        <taxon>Imparidentia</taxon>
        <taxon>Neoheterodontei</taxon>
        <taxon>Myida</taxon>
        <taxon>Dreissenoidea</taxon>
        <taxon>Dreissenidae</taxon>
        <taxon>Dreissena</taxon>
    </lineage>
</organism>
<proteinExistence type="predicted"/>
<accession>A0A9D3YPU1</accession>
<reference evidence="1" key="2">
    <citation type="submission" date="2020-11" db="EMBL/GenBank/DDBJ databases">
        <authorList>
            <person name="McCartney M.A."/>
            <person name="Auch B."/>
            <person name="Kono T."/>
            <person name="Mallez S."/>
            <person name="Becker A."/>
            <person name="Gohl D.M."/>
            <person name="Silverstein K.A.T."/>
            <person name="Koren S."/>
            <person name="Bechman K.B."/>
            <person name="Herman A."/>
            <person name="Abrahante J.E."/>
            <person name="Garbe J."/>
        </authorList>
    </citation>
    <scope>NUCLEOTIDE SEQUENCE</scope>
    <source>
        <strain evidence="1">Duluth1</strain>
        <tissue evidence="1">Whole animal</tissue>
    </source>
</reference>
<reference evidence="1" key="1">
    <citation type="journal article" date="2019" name="bioRxiv">
        <title>The Genome of the Zebra Mussel, Dreissena polymorpha: A Resource for Invasive Species Research.</title>
        <authorList>
            <person name="McCartney M.A."/>
            <person name="Auch B."/>
            <person name="Kono T."/>
            <person name="Mallez S."/>
            <person name="Zhang Y."/>
            <person name="Obille A."/>
            <person name="Becker A."/>
            <person name="Abrahante J.E."/>
            <person name="Garbe J."/>
            <person name="Badalamenti J.P."/>
            <person name="Herman A."/>
            <person name="Mangelson H."/>
            <person name="Liachko I."/>
            <person name="Sullivan S."/>
            <person name="Sone E.D."/>
            <person name="Koren S."/>
            <person name="Silverstein K.A.T."/>
            <person name="Beckman K.B."/>
            <person name="Gohl D.M."/>
        </authorList>
    </citation>
    <scope>NUCLEOTIDE SEQUENCE</scope>
    <source>
        <strain evidence="1">Duluth1</strain>
        <tissue evidence="1">Whole animal</tissue>
    </source>
</reference>
<protein>
    <submittedName>
        <fullName evidence="1">Uncharacterized protein</fullName>
    </submittedName>
</protein>
<dbReference type="Proteomes" id="UP000828390">
    <property type="component" value="Unassembled WGS sequence"/>
</dbReference>
<comment type="caution">
    <text evidence="1">The sequence shown here is derived from an EMBL/GenBank/DDBJ whole genome shotgun (WGS) entry which is preliminary data.</text>
</comment>